<reference evidence="1" key="1">
    <citation type="journal article" date="2023" name="G3 (Bethesda)">
        <title>A reference genome for the long-term kleptoplast-retaining sea slug Elysia crispata morphotype clarki.</title>
        <authorList>
            <person name="Eastman K.E."/>
            <person name="Pendleton A.L."/>
            <person name="Shaikh M.A."/>
            <person name="Suttiyut T."/>
            <person name="Ogas R."/>
            <person name="Tomko P."/>
            <person name="Gavelis G."/>
            <person name="Widhalm J.R."/>
            <person name="Wisecaver J.H."/>
        </authorList>
    </citation>
    <scope>NUCLEOTIDE SEQUENCE</scope>
    <source>
        <strain evidence="1">ECLA1</strain>
    </source>
</reference>
<dbReference type="AlphaFoldDB" id="A0AAE0Z047"/>
<proteinExistence type="predicted"/>
<keyword evidence="2" id="KW-1185">Reference proteome</keyword>
<evidence type="ECO:0000313" key="1">
    <source>
        <dbReference type="EMBL" id="KAK3759831.1"/>
    </source>
</evidence>
<evidence type="ECO:0000313" key="2">
    <source>
        <dbReference type="Proteomes" id="UP001283361"/>
    </source>
</evidence>
<dbReference type="Proteomes" id="UP001283361">
    <property type="component" value="Unassembled WGS sequence"/>
</dbReference>
<organism evidence="1 2">
    <name type="scientific">Elysia crispata</name>
    <name type="common">lettuce slug</name>
    <dbReference type="NCBI Taxonomy" id="231223"/>
    <lineage>
        <taxon>Eukaryota</taxon>
        <taxon>Metazoa</taxon>
        <taxon>Spiralia</taxon>
        <taxon>Lophotrochozoa</taxon>
        <taxon>Mollusca</taxon>
        <taxon>Gastropoda</taxon>
        <taxon>Heterobranchia</taxon>
        <taxon>Euthyneura</taxon>
        <taxon>Panpulmonata</taxon>
        <taxon>Sacoglossa</taxon>
        <taxon>Placobranchoidea</taxon>
        <taxon>Plakobranchidae</taxon>
        <taxon>Elysia</taxon>
    </lineage>
</organism>
<protein>
    <submittedName>
        <fullName evidence="1">Uncharacterized protein</fullName>
    </submittedName>
</protein>
<comment type="caution">
    <text evidence="1">The sequence shown here is derived from an EMBL/GenBank/DDBJ whole genome shotgun (WGS) entry which is preliminary data.</text>
</comment>
<accession>A0AAE0Z047</accession>
<name>A0AAE0Z047_9GAST</name>
<gene>
    <name evidence="1" type="ORF">RRG08_028833</name>
</gene>
<sequence length="87" mass="9637">MLSITSLERQDSIGKTINPHLKVTHPKVQASNARELTTLLRPVDKRTAIRVVCKRTPWRESLCQAIPCRVTSPASRREASSSCVGTP</sequence>
<dbReference type="EMBL" id="JAWDGP010005065">
    <property type="protein sequence ID" value="KAK3759831.1"/>
    <property type="molecule type" value="Genomic_DNA"/>
</dbReference>